<keyword evidence="1" id="KW-0812">Transmembrane</keyword>
<dbReference type="InterPro" id="IPR035965">
    <property type="entry name" value="PAS-like_dom_sf"/>
</dbReference>
<feature type="transmembrane region" description="Helical" evidence="1">
    <location>
        <begin position="6"/>
        <end position="28"/>
    </location>
</feature>
<dbReference type="Pfam" id="PF13188">
    <property type="entry name" value="PAS_8"/>
    <property type="match status" value="1"/>
</dbReference>
<feature type="domain" description="PAS" evidence="2">
    <location>
        <begin position="267"/>
        <end position="334"/>
    </location>
</feature>
<gene>
    <name evidence="3" type="ORF">GGR17_001430</name>
</gene>
<evidence type="ECO:0000313" key="4">
    <source>
        <dbReference type="Proteomes" id="UP000585681"/>
    </source>
</evidence>
<dbReference type="EMBL" id="JACIEQ010000001">
    <property type="protein sequence ID" value="MBB4021639.1"/>
    <property type="molecule type" value="Genomic_DNA"/>
</dbReference>
<evidence type="ECO:0000256" key="1">
    <source>
        <dbReference type="SAM" id="Phobius"/>
    </source>
</evidence>
<feature type="domain" description="PAS" evidence="2">
    <location>
        <begin position="154"/>
        <end position="225"/>
    </location>
</feature>
<comment type="caution">
    <text evidence="3">The sequence shown here is derived from an EMBL/GenBank/DDBJ whole genome shotgun (WGS) entry which is preliminary data.</text>
</comment>
<keyword evidence="4" id="KW-1185">Reference proteome</keyword>
<keyword evidence="1" id="KW-0472">Membrane</keyword>
<protein>
    <submittedName>
        <fullName evidence="3">PAS domain-containing protein</fullName>
    </submittedName>
</protein>
<name>A0A840CEC4_9RHOB</name>
<dbReference type="CDD" id="cd00130">
    <property type="entry name" value="PAS"/>
    <property type="match status" value="1"/>
</dbReference>
<dbReference type="Pfam" id="PF12860">
    <property type="entry name" value="PAS_7"/>
    <property type="match status" value="1"/>
</dbReference>
<feature type="domain" description="PAS" evidence="2">
    <location>
        <begin position="397"/>
        <end position="464"/>
    </location>
</feature>
<dbReference type="SUPFAM" id="SSF55785">
    <property type="entry name" value="PYP-like sensor domain (PAS domain)"/>
    <property type="match status" value="2"/>
</dbReference>
<dbReference type="RefSeq" id="WP_054537528.1">
    <property type="nucleotide sequence ID" value="NZ_JACIEQ010000001.1"/>
</dbReference>
<dbReference type="Proteomes" id="UP000585681">
    <property type="component" value="Unassembled WGS sequence"/>
</dbReference>
<dbReference type="InterPro" id="IPR000014">
    <property type="entry name" value="PAS"/>
</dbReference>
<dbReference type="SMART" id="SM00091">
    <property type="entry name" value="PAS"/>
    <property type="match status" value="3"/>
</dbReference>
<reference evidence="3" key="1">
    <citation type="submission" date="2020-08" db="EMBL/GenBank/DDBJ databases">
        <title>Genomic Encyclopedia of Type Strains, Phase IV (KMG-IV): sequencing the most valuable type-strain genomes for metagenomic binning, comparative biology and taxonomic classification.</title>
        <authorList>
            <person name="Goeker M."/>
        </authorList>
    </citation>
    <scope>NUCLEOTIDE SEQUENCE [LARGE SCALE GENOMIC DNA]</scope>
    <source>
        <strain evidence="3">DSM 105040</strain>
    </source>
</reference>
<sequence>MWSEISYGVLLIATSFLTALAALYVVALRQGASRREARVIADMAAEDTVFLFDGRHLVDATPKARGLLALGPQGVSDWNRLSALLTPRFPGFSAEMERLAETGIALLEGANGKEAVRAWWLGGIARIAVLDAPPGPDNAITDHQTLSALNSELAILRKVAAHMPALTWQQDAEGKVTWANRAYLKLVGESRPDEDDLTWPLPRLFDTMRPTGMSDDLAPRRISITVPGGEVQWFDCIAIRQNDSAMFFALPADATVYAELSLRNFVQTLSKTFADLPTGLAIFNRSRHLVMFNPALIDLCMLDPAFLAARPTLFSFLDQLREKQMIPEPKNYKSWRQKMTTLEEQAANGVFEENWTLPTGQTYRVTGRPHPDGAVAFLFEDISSEISLTRRFRAELEMSQAVIDSMDEAIAVFSPAGILAISNDAYTDLWHSNPSETLGEIGIHDAARLWREGAAPSGFWDQAQAFVGNPDEREELRAAVTMADGRAVTCRLTTIAGGATLVGFSVAALLPGEARKPAQHGVAG</sequence>
<dbReference type="AlphaFoldDB" id="A0A840CEC4"/>
<organism evidence="3 4">
    <name type="scientific">Actibacterium naphthalenivorans</name>
    <dbReference type="NCBI Taxonomy" id="1614693"/>
    <lineage>
        <taxon>Bacteria</taxon>
        <taxon>Pseudomonadati</taxon>
        <taxon>Pseudomonadota</taxon>
        <taxon>Alphaproteobacteria</taxon>
        <taxon>Rhodobacterales</taxon>
        <taxon>Roseobacteraceae</taxon>
        <taxon>Actibacterium</taxon>
    </lineage>
</organism>
<evidence type="ECO:0000313" key="3">
    <source>
        <dbReference type="EMBL" id="MBB4021639.1"/>
    </source>
</evidence>
<proteinExistence type="predicted"/>
<keyword evidence="1" id="KW-1133">Transmembrane helix</keyword>
<accession>A0A840CEC4</accession>
<evidence type="ECO:0000259" key="2">
    <source>
        <dbReference type="SMART" id="SM00091"/>
    </source>
</evidence>